<evidence type="ECO:0000256" key="5">
    <source>
        <dbReference type="ARBA" id="ARBA00023180"/>
    </source>
</evidence>
<feature type="chain" id="PRO_5040541927" description="Carboxylic ester hydrolase" evidence="6">
    <location>
        <begin position="25"/>
        <end position="544"/>
    </location>
</feature>
<evidence type="ECO:0000256" key="6">
    <source>
        <dbReference type="RuleBase" id="RU361235"/>
    </source>
</evidence>
<dbReference type="InterPro" id="IPR029058">
    <property type="entry name" value="AB_hydrolase_fold"/>
</dbReference>
<keyword evidence="3 6" id="KW-0378">Hydrolase</keyword>
<accession>A0A9N9TA78</accession>
<dbReference type="OrthoDB" id="6846267at2759"/>
<feature type="signal peptide" evidence="6">
    <location>
        <begin position="1"/>
        <end position="24"/>
    </location>
</feature>
<evidence type="ECO:0000313" key="9">
    <source>
        <dbReference type="Proteomes" id="UP001153709"/>
    </source>
</evidence>
<proteinExistence type="inferred from homology"/>
<evidence type="ECO:0000313" key="8">
    <source>
        <dbReference type="EMBL" id="CAG9838569.1"/>
    </source>
</evidence>
<keyword evidence="9" id="KW-1185">Reference proteome</keyword>
<dbReference type="PANTHER" id="PTHR43142">
    <property type="entry name" value="CARBOXYLIC ESTER HYDROLASE"/>
    <property type="match status" value="1"/>
</dbReference>
<name>A0A9N9TA78_DIABA</name>
<protein>
    <recommendedName>
        <fullName evidence="6">Carboxylic ester hydrolase</fullName>
        <ecNumber evidence="6">3.1.1.-</ecNumber>
    </recommendedName>
</protein>
<comment type="similarity">
    <text evidence="1 6">Belongs to the type-B carboxylesterase/lipase family.</text>
</comment>
<evidence type="ECO:0000259" key="7">
    <source>
        <dbReference type="Pfam" id="PF00135"/>
    </source>
</evidence>
<dbReference type="Gene3D" id="3.40.50.1820">
    <property type="entry name" value="alpha/beta hydrolase"/>
    <property type="match status" value="1"/>
</dbReference>
<dbReference type="GO" id="GO:0052689">
    <property type="term" value="F:carboxylic ester hydrolase activity"/>
    <property type="evidence" value="ECO:0007669"/>
    <property type="project" value="UniProtKB-KW"/>
</dbReference>
<dbReference type="InterPro" id="IPR002018">
    <property type="entry name" value="CarbesteraseB"/>
</dbReference>
<dbReference type="AlphaFoldDB" id="A0A9N9TA78"/>
<evidence type="ECO:0000256" key="4">
    <source>
        <dbReference type="ARBA" id="ARBA00023157"/>
    </source>
</evidence>
<dbReference type="EMBL" id="OU898282">
    <property type="protein sequence ID" value="CAG9838569.1"/>
    <property type="molecule type" value="Genomic_DNA"/>
</dbReference>
<keyword evidence="6" id="KW-0732">Signal</keyword>
<dbReference type="Proteomes" id="UP001153709">
    <property type="component" value="Chromosome 7"/>
</dbReference>
<evidence type="ECO:0000256" key="2">
    <source>
        <dbReference type="ARBA" id="ARBA00022487"/>
    </source>
</evidence>
<dbReference type="SUPFAM" id="SSF53474">
    <property type="entry name" value="alpha/beta-Hydrolases"/>
    <property type="match status" value="1"/>
</dbReference>
<dbReference type="PROSITE" id="PS00941">
    <property type="entry name" value="CARBOXYLESTERASE_B_2"/>
    <property type="match status" value="1"/>
</dbReference>
<evidence type="ECO:0000256" key="1">
    <source>
        <dbReference type="ARBA" id="ARBA00005964"/>
    </source>
</evidence>
<feature type="domain" description="Carboxylesterase type B" evidence="7">
    <location>
        <begin position="26"/>
        <end position="527"/>
    </location>
</feature>
<dbReference type="InterPro" id="IPR019826">
    <property type="entry name" value="Carboxylesterase_B_AS"/>
</dbReference>
<gene>
    <name evidence="8" type="ORF">DIABBA_LOCUS11438</name>
</gene>
<dbReference type="PROSITE" id="PS00122">
    <property type="entry name" value="CARBOXYLESTERASE_B_1"/>
    <property type="match status" value="1"/>
</dbReference>
<keyword evidence="4" id="KW-1015">Disulfide bond</keyword>
<keyword evidence="2" id="KW-0719">Serine esterase</keyword>
<dbReference type="EC" id="3.1.1.-" evidence="6"/>
<dbReference type="PANTHER" id="PTHR43142:SF1">
    <property type="entry name" value="CARBOXYLIC ESTER HYDROLASE"/>
    <property type="match status" value="1"/>
</dbReference>
<dbReference type="InterPro" id="IPR019819">
    <property type="entry name" value="Carboxylesterase_B_CS"/>
</dbReference>
<organism evidence="8 9">
    <name type="scientific">Diabrotica balteata</name>
    <name type="common">Banded cucumber beetle</name>
    <dbReference type="NCBI Taxonomy" id="107213"/>
    <lineage>
        <taxon>Eukaryota</taxon>
        <taxon>Metazoa</taxon>
        <taxon>Ecdysozoa</taxon>
        <taxon>Arthropoda</taxon>
        <taxon>Hexapoda</taxon>
        <taxon>Insecta</taxon>
        <taxon>Pterygota</taxon>
        <taxon>Neoptera</taxon>
        <taxon>Endopterygota</taxon>
        <taxon>Coleoptera</taxon>
        <taxon>Polyphaga</taxon>
        <taxon>Cucujiformia</taxon>
        <taxon>Chrysomeloidea</taxon>
        <taxon>Chrysomelidae</taxon>
        <taxon>Galerucinae</taxon>
        <taxon>Diabroticina</taxon>
        <taxon>Diabroticites</taxon>
        <taxon>Diabrotica</taxon>
    </lineage>
</organism>
<evidence type="ECO:0000256" key="3">
    <source>
        <dbReference type="ARBA" id="ARBA00022801"/>
    </source>
</evidence>
<keyword evidence="5" id="KW-0325">Glycoprotein</keyword>
<sequence>MKILLKNMIKLLILLVGLGLQVSCENPIVDLPNGQIRGRQVSAPAVENFKYYAFLGIPYAAPPVGKLRFQAPQPHSNWTGVFEATDNSKICIQVGLKHAHASEDCLYLNVYSPELSPSQKLPVLVFIHGGTFRRGSAFAGYKAPAFLVKEGIIVVTINYRLGPFGFLTSQDNAMPGNYGLKDQHFALKWVQQNIHLFGGDPDQVTISGQSAGAASVAFHIMNLKSEGLFRAAIAHSGSALNNWAYQHNGRDIAYGIAAEIDSNFTRDRTTDELLEFLTNVPASDIEKTADKFSAFAPAIEVPNDDSVFANLIYDAATLKYFNKVPLLIGINSEEAVFKAKDLHSLKKEAAGVDKDPSKLVTFEVLPYNDSMQSLVGNKIKNLYVEEQTFEENLGKYLQYFGDNRYMRPVIKFAELISTAASVYFYQFSYSGKLGGNDVSYPGIGKVAHGEDLNYLWVYHDDYTSFPDSDLVTLKRYVQIVANFVKNLEPSISDETINWPLVQSGSISYLDIDEKLSIKKNPREFSYSKWEDIFSNYARTPYLSY</sequence>
<reference evidence="8" key="1">
    <citation type="submission" date="2022-01" db="EMBL/GenBank/DDBJ databases">
        <authorList>
            <person name="King R."/>
        </authorList>
    </citation>
    <scope>NUCLEOTIDE SEQUENCE</scope>
</reference>
<dbReference type="Pfam" id="PF00135">
    <property type="entry name" value="COesterase"/>
    <property type="match status" value="1"/>
</dbReference>